<reference evidence="1" key="2">
    <citation type="submission" date="2025-09" db="UniProtKB">
        <authorList>
            <consortium name="Ensembl"/>
        </authorList>
    </citation>
    <scope>IDENTIFICATION</scope>
</reference>
<dbReference type="GO" id="GO:0001939">
    <property type="term" value="C:female pronucleus"/>
    <property type="evidence" value="ECO:0007669"/>
    <property type="project" value="TreeGrafter"/>
</dbReference>
<gene>
    <name evidence="1" type="primary">STPG4</name>
</gene>
<dbReference type="Proteomes" id="UP000694392">
    <property type="component" value="Unplaced"/>
</dbReference>
<sequence length="140" mass="15972">PPFGKRDTWWRLSLRPTPVPGSYAVRDFLEEAELNPVKTTYNFRGEGRKRPSIFQPMVDPTLPDVYMYIPPSFVDLAKKKSATYSFKSTARPSPTTLCYKDKKTPGPGTYWPTRQFPKQPRTIASLGCEHSIFFSNTSGF</sequence>
<evidence type="ECO:0000313" key="1">
    <source>
        <dbReference type="Ensembl" id="ENSSPUP00000000875.1"/>
    </source>
</evidence>
<dbReference type="GO" id="GO:0044727">
    <property type="term" value="P:epigenetic programing of male pronucleus"/>
    <property type="evidence" value="ECO:0007669"/>
    <property type="project" value="TreeGrafter"/>
</dbReference>
<keyword evidence="2" id="KW-1185">Reference proteome</keyword>
<protein>
    <submittedName>
        <fullName evidence="1">Sperm-tail PG-rich repeat containing 4</fullName>
    </submittedName>
</protein>
<name>A0A8D0G574_SPHPU</name>
<dbReference type="GeneTree" id="ENSGT00390000008095"/>
<dbReference type="GO" id="GO:0003682">
    <property type="term" value="F:chromatin binding"/>
    <property type="evidence" value="ECO:0007669"/>
    <property type="project" value="TreeGrafter"/>
</dbReference>
<evidence type="ECO:0000313" key="2">
    <source>
        <dbReference type="Proteomes" id="UP000694392"/>
    </source>
</evidence>
<organism evidence="1 2">
    <name type="scientific">Sphenodon punctatus</name>
    <name type="common">Tuatara</name>
    <name type="synonym">Hatteria punctata</name>
    <dbReference type="NCBI Taxonomy" id="8508"/>
    <lineage>
        <taxon>Eukaryota</taxon>
        <taxon>Metazoa</taxon>
        <taxon>Chordata</taxon>
        <taxon>Craniata</taxon>
        <taxon>Vertebrata</taxon>
        <taxon>Euteleostomi</taxon>
        <taxon>Lepidosauria</taxon>
        <taxon>Sphenodontia</taxon>
        <taxon>Sphenodontidae</taxon>
        <taxon>Sphenodon</taxon>
    </lineage>
</organism>
<dbReference type="PANTHER" id="PTHR35678">
    <property type="entry name" value="PROTEIN STPG4"/>
    <property type="match status" value="1"/>
</dbReference>
<dbReference type="Ensembl" id="ENSSPUT00000000925.1">
    <property type="protein sequence ID" value="ENSSPUP00000000875.1"/>
    <property type="gene ID" value="ENSSPUG00000000704.1"/>
</dbReference>
<reference evidence="1" key="1">
    <citation type="submission" date="2025-08" db="UniProtKB">
        <authorList>
            <consortium name="Ensembl"/>
        </authorList>
    </citation>
    <scope>IDENTIFICATION</scope>
</reference>
<proteinExistence type="predicted"/>
<dbReference type="AlphaFoldDB" id="A0A8D0G574"/>
<dbReference type="GO" id="GO:0001940">
    <property type="term" value="C:male pronucleus"/>
    <property type="evidence" value="ECO:0007669"/>
    <property type="project" value="TreeGrafter"/>
</dbReference>
<dbReference type="GO" id="GO:0042585">
    <property type="term" value="C:germinal vesicle"/>
    <property type="evidence" value="ECO:0007669"/>
    <property type="project" value="TreeGrafter"/>
</dbReference>
<accession>A0A8D0G574</accession>
<dbReference type="PANTHER" id="PTHR35678:SF1">
    <property type="entry name" value="PROTEIN STPG4"/>
    <property type="match status" value="1"/>
</dbReference>
<dbReference type="GO" id="GO:0042393">
    <property type="term" value="F:histone binding"/>
    <property type="evidence" value="ECO:0007669"/>
    <property type="project" value="TreeGrafter"/>
</dbReference>